<dbReference type="EMBL" id="RJTL01000002">
    <property type="protein sequence ID" value="RNM10804.1"/>
    <property type="molecule type" value="Genomic_DNA"/>
</dbReference>
<reference evidence="2 3" key="1">
    <citation type="submission" date="2018-10" db="EMBL/GenBank/DDBJ databases">
        <title>Draft Genome Sequence of Ralstonia pseudosolanacearum (R. solanacearum phylotype I) Strain Tg03 Isolated from Luffa cylindrica in China.</title>
        <authorList>
            <person name="Yuan G.-Q."/>
            <person name="Li Q.-Q."/>
            <person name="Zhang Y.-W."/>
        </authorList>
    </citation>
    <scope>NUCLEOTIDE SEQUENCE [LARGE SCALE GENOMIC DNA]</scope>
    <source>
        <strain evidence="2 3">Tg03</strain>
    </source>
</reference>
<organism evidence="2 3">
    <name type="scientific">Ralstonia pseudosolanacearum</name>
    <dbReference type="NCBI Taxonomy" id="1310165"/>
    <lineage>
        <taxon>Bacteria</taxon>
        <taxon>Pseudomonadati</taxon>
        <taxon>Pseudomonadota</taxon>
        <taxon>Betaproteobacteria</taxon>
        <taxon>Burkholderiales</taxon>
        <taxon>Burkholderiaceae</taxon>
        <taxon>Ralstonia</taxon>
        <taxon>Ralstonia solanacearum species complex</taxon>
    </lineage>
</organism>
<feature type="compositionally biased region" description="Polar residues" evidence="1">
    <location>
        <begin position="123"/>
        <end position="138"/>
    </location>
</feature>
<accession>A0A454TYJ3</accession>
<feature type="region of interest" description="Disordered" evidence="1">
    <location>
        <begin position="107"/>
        <end position="138"/>
    </location>
</feature>
<name>A0A454TYJ3_9RALS</name>
<evidence type="ECO:0000313" key="2">
    <source>
        <dbReference type="EMBL" id="RNM10804.1"/>
    </source>
</evidence>
<evidence type="ECO:0000256" key="1">
    <source>
        <dbReference type="SAM" id="MobiDB-lite"/>
    </source>
</evidence>
<dbReference type="Proteomes" id="UP000271222">
    <property type="component" value="Unassembled WGS sequence"/>
</dbReference>
<proteinExistence type="predicted"/>
<protein>
    <submittedName>
        <fullName evidence="2">Zinc ribbon domain-containing protein</fullName>
    </submittedName>
</protein>
<gene>
    <name evidence="2" type="ORF">EGA29_01450</name>
</gene>
<comment type="caution">
    <text evidence="2">The sequence shown here is derived from an EMBL/GenBank/DDBJ whole genome shotgun (WGS) entry which is preliminary data.</text>
</comment>
<evidence type="ECO:0000313" key="3">
    <source>
        <dbReference type="Proteomes" id="UP000271222"/>
    </source>
</evidence>
<sequence>MSALGRYKLPESPRCRGKGGDAVAAPTCKECGTELASRVKSCPHCGAPSPGVTPQRALVWLVAFFTAGGLVAGVASCWPDIAEAASSAWRLHVVTSLFSAGVWGSQGALAPPASETNRRANPLPSSTTQPAIENCSGR</sequence>
<dbReference type="AlphaFoldDB" id="A0A454TYJ3"/>